<evidence type="ECO:0000256" key="4">
    <source>
        <dbReference type="ARBA" id="ARBA00022475"/>
    </source>
</evidence>
<dbReference type="RefSeq" id="WP_126541653.1">
    <property type="nucleotide sequence ID" value="NZ_BSPM01000008.1"/>
</dbReference>
<dbReference type="PANTHER" id="PTHR30065:SF8">
    <property type="entry name" value="FLAGELLAR BIOSYNTHETIC PROTEIN FLIR"/>
    <property type="match status" value="1"/>
</dbReference>
<feature type="transmembrane region" description="Helical" evidence="10">
    <location>
        <begin position="123"/>
        <end position="140"/>
    </location>
</feature>
<comment type="function">
    <text evidence="1 10">Role in flagellar biosynthesis.</text>
</comment>
<evidence type="ECO:0000256" key="7">
    <source>
        <dbReference type="ARBA" id="ARBA00023136"/>
    </source>
</evidence>
<comment type="caution">
    <text evidence="11">The sequence shown here is derived from an EMBL/GenBank/DDBJ whole genome shotgun (WGS) entry which is preliminary data.</text>
</comment>
<dbReference type="NCBIfam" id="TIGR01400">
    <property type="entry name" value="fliR"/>
    <property type="match status" value="1"/>
</dbReference>
<dbReference type="OrthoDB" id="9779817at2"/>
<organism evidence="11 12">
    <name type="scientific">Oharaeibacter diazotrophicus</name>
    <dbReference type="NCBI Taxonomy" id="1920512"/>
    <lineage>
        <taxon>Bacteria</taxon>
        <taxon>Pseudomonadati</taxon>
        <taxon>Pseudomonadota</taxon>
        <taxon>Alphaproteobacteria</taxon>
        <taxon>Hyphomicrobiales</taxon>
        <taxon>Pleomorphomonadaceae</taxon>
        <taxon>Oharaeibacter</taxon>
    </lineage>
</organism>
<dbReference type="Proteomes" id="UP000294547">
    <property type="component" value="Unassembled WGS sequence"/>
</dbReference>
<evidence type="ECO:0000313" key="11">
    <source>
        <dbReference type="EMBL" id="TDP87621.1"/>
    </source>
</evidence>
<evidence type="ECO:0000313" key="12">
    <source>
        <dbReference type="Proteomes" id="UP000294547"/>
    </source>
</evidence>
<dbReference type="Pfam" id="PF01311">
    <property type="entry name" value="Bac_export_1"/>
    <property type="match status" value="1"/>
</dbReference>
<dbReference type="InterPro" id="IPR002010">
    <property type="entry name" value="T3SS_IM_R"/>
</dbReference>
<proteinExistence type="inferred from homology"/>
<keyword evidence="4 10" id="KW-1003">Cell membrane</keyword>
<name>A0A4R6RLS9_9HYPH</name>
<evidence type="ECO:0000256" key="1">
    <source>
        <dbReference type="ARBA" id="ARBA00002578"/>
    </source>
</evidence>
<feature type="transmembrane region" description="Helical" evidence="10">
    <location>
        <begin position="37"/>
        <end position="55"/>
    </location>
</feature>
<keyword evidence="12" id="KW-1185">Reference proteome</keyword>
<feature type="transmembrane region" description="Helical" evidence="10">
    <location>
        <begin position="12"/>
        <end position="31"/>
    </location>
</feature>
<dbReference type="PANTHER" id="PTHR30065">
    <property type="entry name" value="FLAGELLAR BIOSYNTHETIC PROTEIN FLIR"/>
    <property type="match status" value="1"/>
</dbReference>
<evidence type="ECO:0000256" key="9">
    <source>
        <dbReference type="NCBIfam" id="TIGR01400"/>
    </source>
</evidence>
<feature type="transmembrane region" description="Helical" evidence="10">
    <location>
        <begin position="182"/>
        <end position="201"/>
    </location>
</feature>
<protein>
    <recommendedName>
        <fullName evidence="3 9">Flagellar biosynthetic protein FliR</fullName>
    </recommendedName>
</protein>
<dbReference type="PRINTS" id="PR00953">
    <property type="entry name" value="TYPE3IMRPROT"/>
</dbReference>
<reference evidence="11 12" key="1">
    <citation type="submission" date="2019-03" db="EMBL/GenBank/DDBJ databases">
        <title>Genomic Encyclopedia of Type Strains, Phase IV (KMG-IV): sequencing the most valuable type-strain genomes for metagenomic binning, comparative biology and taxonomic classification.</title>
        <authorList>
            <person name="Goeker M."/>
        </authorList>
    </citation>
    <scope>NUCLEOTIDE SEQUENCE [LARGE SCALE GENOMIC DNA]</scope>
    <source>
        <strain evidence="11 12">DSM 102969</strain>
    </source>
</reference>
<evidence type="ECO:0000256" key="8">
    <source>
        <dbReference type="ARBA" id="ARBA00023143"/>
    </source>
</evidence>
<comment type="similarity">
    <text evidence="2 10">Belongs to the FliR/MopE/SpaR family.</text>
</comment>
<keyword evidence="11" id="KW-0969">Cilium</keyword>
<feature type="transmembrane region" description="Helical" evidence="10">
    <location>
        <begin position="213"/>
        <end position="241"/>
    </location>
</feature>
<keyword evidence="6 10" id="KW-1133">Transmembrane helix</keyword>
<evidence type="ECO:0000256" key="3">
    <source>
        <dbReference type="ARBA" id="ARBA00021717"/>
    </source>
</evidence>
<keyword evidence="11" id="KW-0966">Cell projection</keyword>
<feature type="transmembrane region" description="Helical" evidence="10">
    <location>
        <begin position="67"/>
        <end position="88"/>
    </location>
</feature>
<gene>
    <name evidence="11" type="ORF">EDD54_1520</name>
</gene>
<dbReference type="GO" id="GO:0044780">
    <property type="term" value="P:bacterial-type flagellum assembly"/>
    <property type="evidence" value="ECO:0007669"/>
    <property type="project" value="UniProtKB-UniRule"/>
</dbReference>
<evidence type="ECO:0000256" key="6">
    <source>
        <dbReference type="ARBA" id="ARBA00022989"/>
    </source>
</evidence>
<keyword evidence="11" id="KW-0282">Flagellum</keyword>
<dbReference type="GO" id="GO:0009425">
    <property type="term" value="C:bacterial-type flagellum basal body"/>
    <property type="evidence" value="ECO:0007669"/>
    <property type="project" value="UniProtKB-SubCell"/>
</dbReference>
<keyword evidence="5 10" id="KW-0812">Transmembrane</keyword>
<comment type="subcellular location">
    <subcellularLocation>
        <location evidence="10">Cell membrane</location>
        <topology evidence="10">Multi-pass membrane protein</topology>
    </subcellularLocation>
    <subcellularLocation>
        <location evidence="10">Bacterial flagellum basal body</location>
    </subcellularLocation>
</comment>
<evidence type="ECO:0000256" key="10">
    <source>
        <dbReference type="RuleBase" id="RU362071"/>
    </source>
</evidence>
<evidence type="ECO:0000256" key="2">
    <source>
        <dbReference type="ARBA" id="ARBA00009772"/>
    </source>
</evidence>
<dbReference type="InterPro" id="IPR006303">
    <property type="entry name" value="FliR"/>
</dbReference>
<dbReference type="GO" id="GO:0006605">
    <property type="term" value="P:protein targeting"/>
    <property type="evidence" value="ECO:0007669"/>
    <property type="project" value="UniProtKB-UniRule"/>
</dbReference>
<evidence type="ECO:0000256" key="5">
    <source>
        <dbReference type="ARBA" id="ARBA00022692"/>
    </source>
</evidence>
<keyword evidence="8 10" id="KW-0975">Bacterial flagellum</keyword>
<dbReference type="EMBL" id="SNXY01000006">
    <property type="protein sequence ID" value="TDP87621.1"/>
    <property type="molecule type" value="Genomic_DNA"/>
</dbReference>
<keyword evidence="7 10" id="KW-0472">Membrane</keyword>
<accession>A0A4R6RLS9</accession>
<dbReference type="GO" id="GO:0005886">
    <property type="term" value="C:plasma membrane"/>
    <property type="evidence" value="ECO:0007669"/>
    <property type="project" value="UniProtKB-SubCell"/>
</dbReference>
<sequence>MTVTVLPEVTVLYLLIFARLGALVMLMPALGEQAIPSRIRLAFALMLALVFYPLLSGRLPQGLSDDLPRLLVAMVSEVLVGLSFGLIARMLLSAAQTAGASIASAVGLGFAQTVDPSMGQQGAIIGSFISLTGMAMIFATDLHHVALAGIADSYAMFPPGDVLPVEDLRDAALMTAAESFKVGVQISAPFMVFGLIFNLGLGVLSKLMPQLQVYFLSMPISIFVGLVLVALLSTTMMGWYLGHVETGLMRLVAP</sequence>
<dbReference type="AlphaFoldDB" id="A0A4R6RLS9"/>